<dbReference type="RefSeq" id="WP_143374654.1">
    <property type="nucleotide sequence ID" value="NZ_VJVZ01000012.1"/>
</dbReference>
<dbReference type="OrthoDB" id="732094at2"/>
<accession>A0A552UWJ9</accession>
<dbReference type="EMBL" id="VJVZ01000012">
    <property type="protein sequence ID" value="TRW22611.1"/>
    <property type="molecule type" value="Genomic_DNA"/>
</dbReference>
<organism evidence="1 2">
    <name type="scientific">Flavobacterium zepuense</name>
    <dbReference type="NCBI Taxonomy" id="2593302"/>
    <lineage>
        <taxon>Bacteria</taxon>
        <taxon>Pseudomonadati</taxon>
        <taxon>Bacteroidota</taxon>
        <taxon>Flavobacteriia</taxon>
        <taxon>Flavobacteriales</taxon>
        <taxon>Flavobacteriaceae</taxon>
        <taxon>Flavobacterium</taxon>
    </lineage>
</organism>
<comment type="caution">
    <text evidence="1">The sequence shown here is derived from an EMBL/GenBank/DDBJ whole genome shotgun (WGS) entry which is preliminary data.</text>
</comment>
<name>A0A552UWJ9_9FLAO</name>
<evidence type="ECO:0000313" key="1">
    <source>
        <dbReference type="EMBL" id="TRW22611.1"/>
    </source>
</evidence>
<evidence type="ECO:0000313" key="2">
    <source>
        <dbReference type="Proteomes" id="UP000320643"/>
    </source>
</evidence>
<proteinExistence type="predicted"/>
<dbReference type="Proteomes" id="UP000320643">
    <property type="component" value="Unassembled WGS sequence"/>
</dbReference>
<gene>
    <name evidence="1" type="ORF">FMM05_17175</name>
</gene>
<reference evidence="1 2" key="1">
    <citation type="submission" date="2019-07" db="EMBL/GenBank/DDBJ databases">
        <title>Flavobacterium sp. nov., isolated from glacier ice.</title>
        <authorList>
            <person name="Liu Q."/>
            <person name="Xin Y.-H."/>
        </authorList>
    </citation>
    <scope>NUCLEOTIDE SEQUENCE [LARGE SCALE GENOMIC DNA]</scope>
    <source>
        <strain evidence="1 2">ZT4R6</strain>
    </source>
</reference>
<protein>
    <submittedName>
        <fullName evidence="1">Uncharacterized protein</fullName>
    </submittedName>
</protein>
<sequence length="506" mass="58980">MNAVSDIISLMNYNDNKAFVSFLKNKNTRNDTKNTKLFKLLETDDINSLKNLYSGAKNNDAYHALRKRLYDNLVEFMANRTFESNTGEAHEVLRLLVVSRFFLEHKLTKTAFKCLAKAEGKAAALEYFSLLNEIYHTQIQYAHLNPDVNLSAVIEKFNLNRASMQREEQLNIGYALLRRELAEIQYKGKVIDLKSFIFSTMESLGVSLDEALTYKSLYQMLFIANEYASINFNFNLIEPFFVKSYDFIKAKNNQGEGQLYYHIYILYFMSNFHFRTLRFDVSETYLEKMLEQMQKQNNRYYSRFSLRYFLLAALNKNFSGNPGIAIELAEKALKGAPSKADPVDVNDLRICLIMFMVQQNDRTALKYMGQFAHTDSWYEKKLGMLWAIRKSLLEILLYTDVEHTELALSRLKSFKRRYKKYLTEVKEDRVMEYALLVERYILKPEIATQPAFAQAIHAMLVPGEPQDIFVISFLGWLLAKVDKRKNTYEVTLELLSENNKQLATGN</sequence>
<keyword evidence="2" id="KW-1185">Reference proteome</keyword>
<dbReference type="AlphaFoldDB" id="A0A552UWJ9"/>